<dbReference type="NCBIfam" id="TIGR01499">
    <property type="entry name" value="folC"/>
    <property type="match status" value="1"/>
</dbReference>
<dbReference type="EC" id="6.3.2.17" evidence="3"/>
<keyword evidence="4 11" id="KW-0436">Ligase</keyword>
<dbReference type="SUPFAM" id="SSF53244">
    <property type="entry name" value="MurD-like peptide ligases, peptide-binding domain"/>
    <property type="match status" value="1"/>
</dbReference>
<evidence type="ECO:0000256" key="3">
    <source>
        <dbReference type="ARBA" id="ARBA00013025"/>
    </source>
</evidence>
<reference evidence="14" key="1">
    <citation type="journal article" date="2021" name="PeerJ">
        <title>Extensive microbial diversity within the chicken gut microbiome revealed by metagenomics and culture.</title>
        <authorList>
            <person name="Gilroy R."/>
            <person name="Ravi A."/>
            <person name="Getino M."/>
            <person name="Pursley I."/>
            <person name="Horton D.L."/>
            <person name="Alikhan N.F."/>
            <person name="Baker D."/>
            <person name="Gharbi K."/>
            <person name="Hall N."/>
            <person name="Watson M."/>
            <person name="Adriaenssens E.M."/>
            <person name="Foster-Nyarko E."/>
            <person name="Jarju S."/>
            <person name="Secka A."/>
            <person name="Antonio M."/>
            <person name="Oren A."/>
            <person name="Chaudhuri R.R."/>
            <person name="La Ragione R."/>
            <person name="Hildebrand F."/>
            <person name="Pallen M.J."/>
        </authorList>
    </citation>
    <scope>NUCLEOTIDE SEQUENCE</scope>
    <source>
        <strain evidence="14">CHK178-16964</strain>
    </source>
</reference>
<dbReference type="FunFam" id="3.40.1190.10:FF:000011">
    <property type="entry name" value="Folylpolyglutamate synthase/dihydrofolate synthase"/>
    <property type="match status" value="1"/>
</dbReference>
<keyword evidence="7 11" id="KW-0067">ATP-binding</keyword>
<evidence type="ECO:0000256" key="2">
    <source>
        <dbReference type="ARBA" id="ARBA00008276"/>
    </source>
</evidence>
<reference evidence="14" key="2">
    <citation type="submission" date="2021-04" db="EMBL/GenBank/DDBJ databases">
        <authorList>
            <person name="Gilroy R."/>
        </authorList>
    </citation>
    <scope>NUCLEOTIDE SEQUENCE</scope>
    <source>
        <strain evidence="14">CHK178-16964</strain>
    </source>
</reference>
<dbReference type="Pfam" id="PF02875">
    <property type="entry name" value="Mur_ligase_C"/>
    <property type="match status" value="1"/>
</dbReference>
<dbReference type="GO" id="GO:0005829">
    <property type="term" value="C:cytosol"/>
    <property type="evidence" value="ECO:0007669"/>
    <property type="project" value="TreeGrafter"/>
</dbReference>
<evidence type="ECO:0000259" key="13">
    <source>
        <dbReference type="Pfam" id="PF08245"/>
    </source>
</evidence>
<organism evidence="14 15">
    <name type="scientific">Candidatus Lachnoclostridium stercoravium</name>
    <dbReference type="NCBI Taxonomy" id="2838633"/>
    <lineage>
        <taxon>Bacteria</taxon>
        <taxon>Bacillati</taxon>
        <taxon>Bacillota</taxon>
        <taxon>Clostridia</taxon>
        <taxon>Lachnospirales</taxon>
        <taxon>Lachnospiraceae</taxon>
    </lineage>
</organism>
<evidence type="ECO:0000259" key="12">
    <source>
        <dbReference type="Pfam" id="PF02875"/>
    </source>
</evidence>
<dbReference type="GO" id="GO:0046872">
    <property type="term" value="F:metal ion binding"/>
    <property type="evidence" value="ECO:0007669"/>
    <property type="project" value="UniProtKB-KW"/>
</dbReference>
<evidence type="ECO:0000256" key="1">
    <source>
        <dbReference type="ARBA" id="ARBA00001946"/>
    </source>
</evidence>
<keyword evidence="5" id="KW-0479">Metal-binding</keyword>
<comment type="similarity">
    <text evidence="2 11">Belongs to the folylpolyglutamate synthase family.</text>
</comment>
<dbReference type="EMBL" id="DWZA01000104">
    <property type="protein sequence ID" value="HJA72371.1"/>
    <property type="molecule type" value="Genomic_DNA"/>
</dbReference>
<gene>
    <name evidence="14" type="ORF">IAA07_12505</name>
</gene>
<dbReference type="AlphaFoldDB" id="A0A9D2KQT0"/>
<dbReference type="InterPro" id="IPR036615">
    <property type="entry name" value="Mur_ligase_C_dom_sf"/>
</dbReference>
<dbReference type="PIRSF" id="PIRSF001563">
    <property type="entry name" value="Folylpolyglu_synth"/>
    <property type="match status" value="1"/>
</dbReference>
<evidence type="ECO:0000256" key="6">
    <source>
        <dbReference type="ARBA" id="ARBA00022741"/>
    </source>
</evidence>
<feature type="domain" description="Mur ligase C-terminal" evidence="12">
    <location>
        <begin position="323"/>
        <end position="432"/>
    </location>
</feature>
<evidence type="ECO:0000256" key="5">
    <source>
        <dbReference type="ARBA" id="ARBA00022723"/>
    </source>
</evidence>
<dbReference type="Proteomes" id="UP000823900">
    <property type="component" value="Unassembled WGS sequence"/>
</dbReference>
<dbReference type="InterPro" id="IPR004101">
    <property type="entry name" value="Mur_ligase_C"/>
</dbReference>
<comment type="catalytic activity">
    <reaction evidence="10">
        <text>(6S)-5,6,7,8-tetrahydrofolyl-(gamma-L-Glu)(n) + L-glutamate + ATP = (6S)-5,6,7,8-tetrahydrofolyl-(gamma-L-Glu)(n+1) + ADP + phosphate + H(+)</text>
        <dbReference type="Rhea" id="RHEA:10580"/>
        <dbReference type="Rhea" id="RHEA-COMP:14738"/>
        <dbReference type="Rhea" id="RHEA-COMP:14740"/>
        <dbReference type="ChEBI" id="CHEBI:15378"/>
        <dbReference type="ChEBI" id="CHEBI:29985"/>
        <dbReference type="ChEBI" id="CHEBI:30616"/>
        <dbReference type="ChEBI" id="CHEBI:43474"/>
        <dbReference type="ChEBI" id="CHEBI:141005"/>
        <dbReference type="ChEBI" id="CHEBI:456216"/>
        <dbReference type="EC" id="6.3.2.17"/>
    </reaction>
</comment>
<keyword evidence="8" id="KW-0460">Magnesium</keyword>
<dbReference type="InterPro" id="IPR036565">
    <property type="entry name" value="Mur-like_cat_sf"/>
</dbReference>
<evidence type="ECO:0000256" key="11">
    <source>
        <dbReference type="PIRNR" id="PIRNR001563"/>
    </source>
</evidence>
<dbReference type="Pfam" id="PF08245">
    <property type="entry name" value="Mur_ligase_M"/>
    <property type="match status" value="1"/>
</dbReference>
<sequence length="453" mass="50360">MENEEIRYTGNAEEYLLQIPVFTKEKHSLDTVREIFHRIGRIPEGTVVHVAGTNGKGSVCAFLASALQECGFTVGLFTSPHLQDIRERIAFNGEKISQREFEHCFRLVLGDVRACMKDGISHPSFFEFLFYMAMVFFSEKKPDYIILETGMGGRLDTTNICQPAVTVITSISMDHMEYLGDTLEAIAGEKAGIIKPGAPVVFAADDPVCAAVIRKRAKELSAPLFPVSAKDHREELTAGRKLKVTVSWREGKREEPLSFLLPVPALYQGENAALALKALELLRDKRLETEAEENCGKITARLAAAGLEHTMWPARMEEILPGVYADGAHNPDGIRRFAETVNAMGKTSSLVFSASGDKEYAKMAQILCSKVRWKKIFIAHMENKRGAEAEALAEAFRSRAACPVEICRSVPEAFLRGIGERQKDEILFCAGSLYSAGEIKEAAEEYEHRHHQF</sequence>
<dbReference type="PANTHER" id="PTHR11136:SF0">
    <property type="entry name" value="DIHYDROFOLATE SYNTHETASE-RELATED"/>
    <property type="match status" value="1"/>
</dbReference>
<dbReference type="InterPro" id="IPR013221">
    <property type="entry name" value="Mur_ligase_cen"/>
</dbReference>
<dbReference type="Gene3D" id="3.40.1190.10">
    <property type="entry name" value="Mur-like, catalytic domain"/>
    <property type="match status" value="1"/>
</dbReference>
<dbReference type="PANTHER" id="PTHR11136">
    <property type="entry name" value="FOLYLPOLYGLUTAMATE SYNTHASE-RELATED"/>
    <property type="match status" value="1"/>
</dbReference>
<dbReference type="GO" id="GO:0005524">
    <property type="term" value="F:ATP binding"/>
    <property type="evidence" value="ECO:0007669"/>
    <property type="project" value="UniProtKB-KW"/>
</dbReference>
<dbReference type="SUPFAM" id="SSF53623">
    <property type="entry name" value="MurD-like peptide ligases, catalytic domain"/>
    <property type="match status" value="1"/>
</dbReference>
<dbReference type="GO" id="GO:0008841">
    <property type="term" value="F:dihydrofolate synthase activity"/>
    <property type="evidence" value="ECO:0007669"/>
    <property type="project" value="TreeGrafter"/>
</dbReference>
<evidence type="ECO:0000256" key="10">
    <source>
        <dbReference type="ARBA" id="ARBA00047493"/>
    </source>
</evidence>
<dbReference type="InterPro" id="IPR001645">
    <property type="entry name" value="Folylpolyglutamate_synth"/>
</dbReference>
<evidence type="ECO:0000256" key="8">
    <source>
        <dbReference type="ARBA" id="ARBA00022842"/>
    </source>
</evidence>
<comment type="caution">
    <text evidence="14">The sequence shown here is derived from an EMBL/GenBank/DDBJ whole genome shotgun (WGS) entry which is preliminary data.</text>
</comment>
<feature type="domain" description="Mur ligase central" evidence="13">
    <location>
        <begin position="136"/>
        <end position="278"/>
    </location>
</feature>
<evidence type="ECO:0000313" key="14">
    <source>
        <dbReference type="EMBL" id="HJA72371.1"/>
    </source>
</evidence>
<comment type="cofactor">
    <cofactor evidence="1">
        <name>Mg(2+)</name>
        <dbReference type="ChEBI" id="CHEBI:18420"/>
    </cofactor>
</comment>
<proteinExistence type="inferred from homology"/>
<name>A0A9D2KQT0_9FIRM</name>
<keyword evidence="6 11" id="KW-0547">Nucleotide-binding</keyword>
<accession>A0A9D2KQT0</accession>
<dbReference type="Gene3D" id="3.90.190.20">
    <property type="entry name" value="Mur ligase, C-terminal domain"/>
    <property type="match status" value="1"/>
</dbReference>
<evidence type="ECO:0000256" key="7">
    <source>
        <dbReference type="ARBA" id="ARBA00022840"/>
    </source>
</evidence>
<evidence type="ECO:0000256" key="4">
    <source>
        <dbReference type="ARBA" id="ARBA00022598"/>
    </source>
</evidence>
<evidence type="ECO:0000256" key="9">
    <source>
        <dbReference type="ARBA" id="ARBA00030592"/>
    </source>
</evidence>
<evidence type="ECO:0000313" key="15">
    <source>
        <dbReference type="Proteomes" id="UP000823900"/>
    </source>
</evidence>
<protein>
    <recommendedName>
        <fullName evidence="3">tetrahydrofolate synthase</fullName>
        <ecNumber evidence="3">6.3.2.17</ecNumber>
    </recommendedName>
    <alternativeName>
        <fullName evidence="9">Tetrahydrofolylpolyglutamate synthase</fullName>
    </alternativeName>
</protein>
<dbReference type="GO" id="GO:0004326">
    <property type="term" value="F:tetrahydrofolylpolyglutamate synthase activity"/>
    <property type="evidence" value="ECO:0007669"/>
    <property type="project" value="UniProtKB-EC"/>
</dbReference>